<evidence type="ECO:0000313" key="2">
    <source>
        <dbReference type="Proteomes" id="UP000050491"/>
    </source>
</evidence>
<gene>
    <name evidence="1" type="ORF">XV92_06255</name>
</gene>
<sequence>MEKKVKFQNLRMIALEKDGNYSLDISVASGFAEFYVVVPLNKLDFEVIASDERRATLLQAAMHHPFQLRDTALSENEQRKYLDVILHAPEPEVENFLTELDHGSANGAISNMVRITAKGEYQSLRNGNWFNSNVPKT</sequence>
<dbReference type="GeneID" id="94015618"/>
<name>A0A0Q0TJS6_VIBMT</name>
<dbReference type="EMBL" id="LBGP01000009">
    <property type="protein sequence ID" value="KQB02517.1"/>
    <property type="molecule type" value="Genomic_DNA"/>
</dbReference>
<dbReference type="Proteomes" id="UP000050491">
    <property type="component" value="Unassembled WGS sequence"/>
</dbReference>
<accession>A0A0Q0TJS6</accession>
<dbReference type="PATRIC" id="fig|1481663.10.peg.3610"/>
<organism evidence="1 2">
    <name type="scientific">Vibrio metoecus</name>
    <dbReference type="NCBI Taxonomy" id="1481663"/>
    <lineage>
        <taxon>Bacteria</taxon>
        <taxon>Pseudomonadati</taxon>
        <taxon>Pseudomonadota</taxon>
        <taxon>Gammaproteobacteria</taxon>
        <taxon>Vibrionales</taxon>
        <taxon>Vibrionaceae</taxon>
        <taxon>Vibrio</taxon>
    </lineage>
</organism>
<reference evidence="1 2" key="1">
    <citation type="journal article" date="2015" name="Genome Biol. Evol.">
        <title>The Dynamics of Genetic Interactions between Vibrio metoecus and Vibrio cholerae, Two Close Relatives Co-Occurring in the Environment.</title>
        <authorList>
            <person name="Orata F.D."/>
            <person name="Kirchberger P.C."/>
            <person name="Meheust R."/>
            <person name="Barlow E.J."/>
            <person name="Tarr C.L."/>
            <person name="Boucher Y."/>
        </authorList>
    </citation>
    <scope>NUCLEOTIDE SEQUENCE [LARGE SCALE GENOMIC DNA]</scope>
    <source>
        <strain evidence="1 2">YB5B04</strain>
    </source>
</reference>
<dbReference type="OrthoDB" id="9003974at2"/>
<dbReference type="RefSeq" id="WP_055034292.1">
    <property type="nucleotide sequence ID" value="NZ_CP129422.1"/>
</dbReference>
<evidence type="ECO:0000313" key="1">
    <source>
        <dbReference type="EMBL" id="KQB02517.1"/>
    </source>
</evidence>
<comment type="caution">
    <text evidence="1">The sequence shown here is derived from an EMBL/GenBank/DDBJ whole genome shotgun (WGS) entry which is preliminary data.</text>
</comment>
<proteinExistence type="predicted"/>
<dbReference type="AlphaFoldDB" id="A0A0Q0TJS6"/>
<protein>
    <submittedName>
        <fullName evidence="1">Uncharacterized protein</fullName>
    </submittedName>
</protein>